<comment type="caution">
    <text evidence="1">The sequence shown here is derived from an EMBL/GenBank/DDBJ whole genome shotgun (WGS) entry which is preliminary data.</text>
</comment>
<proteinExistence type="predicted"/>
<evidence type="ECO:0000313" key="2">
    <source>
        <dbReference type="Proteomes" id="UP000295136"/>
    </source>
</evidence>
<gene>
    <name evidence="1" type="ORF">E1295_37085</name>
</gene>
<dbReference type="Proteomes" id="UP000295136">
    <property type="component" value="Unassembled WGS sequence"/>
</dbReference>
<organism evidence="1 2">
    <name type="scientific">Nonomuraea mesophila</name>
    <dbReference type="NCBI Taxonomy" id="2530382"/>
    <lineage>
        <taxon>Bacteria</taxon>
        <taxon>Bacillati</taxon>
        <taxon>Actinomycetota</taxon>
        <taxon>Actinomycetes</taxon>
        <taxon>Streptosporangiales</taxon>
        <taxon>Streptosporangiaceae</taxon>
        <taxon>Nonomuraea</taxon>
    </lineage>
</organism>
<protein>
    <submittedName>
        <fullName evidence="1">Uncharacterized protein</fullName>
    </submittedName>
</protein>
<dbReference type="EMBL" id="SMLD01000148">
    <property type="protein sequence ID" value="TDE34407.1"/>
    <property type="molecule type" value="Genomic_DNA"/>
</dbReference>
<evidence type="ECO:0000313" key="1">
    <source>
        <dbReference type="EMBL" id="TDE34407.1"/>
    </source>
</evidence>
<dbReference type="AlphaFoldDB" id="A0A4R5EJ51"/>
<keyword evidence="2" id="KW-1185">Reference proteome</keyword>
<reference evidence="1 2" key="1">
    <citation type="submission" date="2019-03" db="EMBL/GenBank/DDBJ databases">
        <title>Draft genome sequences of novel Actinobacteria.</title>
        <authorList>
            <person name="Sahin N."/>
            <person name="Ay H."/>
            <person name="Saygin H."/>
        </authorList>
    </citation>
    <scope>NUCLEOTIDE SEQUENCE [LARGE SCALE GENOMIC DNA]</scope>
    <source>
        <strain evidence="1 2">6K102</strain>
    </source>
</reference>
<sequence length="97" mass="10660">MGAPLKARFALARAALDGRSQAFSYGAPLPADDEWIGLFPVERAERVRGGVRFAIDGAGFFGTAGFAWSPEGEPPEPEGEDLYEHWQGPWYLWSESD</sequence>
<dbReference type="RefSeq" id="WP_132638084.1">
    <property type="nucleotide sequence ID" value="NZ_SMLD01000148.1"/>
</dbReference>
<accession>A0A4R5EJ51</accession>
<name>A0A4R5EJ51_9ACTN</name>